<proteinExistence type="predicted"/>
<evidence type="ECO:0000313" key="2">
    <source>
        <dbReference type="Proteomes" id="UP000574390"/>
    </source>
</evidence>
<evidence type="ECO:0000313" key="1">
    <source>
        <dbReference type="EMBL" id="KAF4710527.1"/>
    </source>
</evidence>
<accession>A0A7J6QQI2</accession>
<dbReference type="AlphaFoldDB" id="A0A7J6QQI2"/>
<comment type="caution">
    <text evidence="1">The sequence shown here is derived from an EMBL/GenBank/DDBJ whole genome shotgun (WGS) entry which is preliminary data.</text>
</comment>
<protein>
    <submittedName>
        <fullName evidence="1">Phosphoinositide-3-kinase, regulatory subunit 4</fullName>
    </submittedName>
</protein>
<reference evidence="1 2" key="1">
    <citation type="submission" date="2020-04" db="EMBL/GenBank/DDBJ databases">
        <title>Perkinsus olseni comparative genomics.</title>
        <authorList>
            <person name="Bogema D.R."/>
        </authorList>
    </citation>
    <scope>NUCLEOTIDE SEQUENCE [LARGE SCALE GENOMIC DNA]</scope>
    <source>
        <strain evidence="1">ATCC PRA-205</strain>
    </source>
</reference>
<sequence length="135" mass="14326">TLLELVVPHCHAALSTEPTAECRTQALRSLVAALECIPHTADTEESLYASGQFGGVADTGSVYSLFVDYLWPVLLSLIATRSDANLLSYSAHAAVKLAELSVIIAEMSAPSGDSATSLEAIRTAMHTFVATYLQQ</sequence>
<gene>
    <name evidence="1" type="primary">PIK3R4_6</name>
    <name evidence="1" type="ORF">FOZ62_019681</name>
</gene>
<organism evidence="1 2">
    <name type="scientific">Perkinsus olseni</name>
    <name type="common">Perkinsus atlanticus</name>
    <dbReference type="NCBI Taxonomy" id="32597"/>
    <lineage>
        <taxon>Eukaryota</taxon>
        <taxon>Sar</taxon>
        <taxon>Alveolata</taxon>
        <taxon>Perkinsozoa</taxon>
        <taxon>Perkinsea</taxon>
        <taxon>Perkinsida</taxon>
        <taxon>Perkinsidae</taxon>
        <taxon>Perkinsus</taxon>
    </lineage>
</organism>
<dbReference type="Proteomes" id="UP000574390">
    <property type="component" value="Unassembled WGS sequence"/>
</dbReference>
<feature type="non-terminal residue" evidence="1">
    <location>
        <position position="1"/>
    </location>
</feature>
<dbReference type="EMBL" id="JABANM010027924">
    <property type="protein sequence ID" value="KAF4710527.1"/>
    <property type="molecule type" value="Genomic_DNA"/>
</dbReference>
<feature type="non-terminal residue" evidence="1">
    <location>
        <position position="135"/>
    </location>
</feature>
<name>A0A7J6QQI2_PEROL</name>